<dbReference type="InterPro" id="IPR003773">
    <property type="entry name" value="Menaquinone_biosynth"/>
</dbReference>
<dbReference type="Proteomes" id="UP000322726">
    <property type="component" value="Chromosome"/>
</dbReference>
<reference evidence="5 6" key="1">
    <citation type="submission" date="2019-09" db="EMBL/GenBank/DDBJ databases">
        <title>Complete genome sequencing of four Arcobacter species reveals a diverse suite of mobile elements.</title>
        <authorList>
            <person name="Miller W.G."/>
            <person name="Yee E."/>
            <person name="Bono J.L."/>
        </authorList>
    </citation>
    <scope>NUCLEOTIDE SEQUENCE [LARGE SCALE GENOMIC DNA]</scope>
    <source>
        <strain evidence="5 6">LMG 26638</strain>
    </source>
</reference>
<dbReference type="Gene3D" id="3.40.190.10">
    <property type="entry name" value="Periplasmic binding protein-like II"/>
    <property type="match status" value="1"/>
</dbReference>
<comment type="function">
    <text evidence="4">Catalyzes the dehydration of chorismate into 3-[(1-carboxyvinyl)oxy]benzoate, a step in the biosynthesis of menaquinone (MK, vitamin K2).</text>
</comment>
<evidence type="ECO:0000256" key="4">
    <source>
        <dbReference type="HAMAP-Rule" id="MF_00995"/>
    </source>
</evidence>
<evidence type="ECO:0000256" key="2">
    <source>
        <dbReference type="ARBA" id="ARBA00022428"/>
    </source>
</evidence>
<comment type="similarity">
    <text evidence="4">Belongs to the MqnA/MqnD family. MqnA subfamily.</text>
</comment>
<dbReference type="AlphaFoldDB" id="A0A5C2HCE1"/>
<dbReference type="SUPFAM" id="SSF53850">
    <property type="entry name" value="Periplasmic binding protein-like II"/>
    <property type="match status" value="1"/>
</dbReference>
<gene>
    <name evidence="5" type="primary">mqnA2</name>
    <name evidence="4" type="synonym">mqnA</name>
    <name evidence="5" type="ORF">APAC_2159</name>
</gene>
<evidence type="ECO:0000256" key="3">
    <source>
        <dbReference type="ARBA" id="ARBA00023239"/>
    </source>
</evidence>
<dbReference type="PANTHER" id="PTHR37690">
    <property type="entry name" value="CHORISMATE DEHYDRATASE"/>
    <property type="match status" value="1"/>
</dbReference>
<dbReference type="EC" id="4.2.1.151" evidence="4"/>
<dbReference type="Pfam" id="PF02621">
    <property type="entry name" value="VitK2_biosynth"/>
    <property type="match status" value="1"/>
</dbReference>
<dbReference type="RefSeq" id="WP_130234124.1">
    <property type="nucleotide sequence ID" value="NZ_BMEF01000025.1"/>
</dbReference>
<evidence type="ECO:0000313" key="5">
    <source>
        <dbReference type="EMBL" id="QEP35225.1"/>
    </source>
</evidence>
<keyword evidence="6" id="KW-1185">Reference proteome</keyword>
<dbReference type="GO" id="GO:0016836">
    <property type="term" value="F:hydro-lyase activity"/>
    <property type="evidence" value="ECO:0007669"/>
    <property type="project" value="UniProtKB-UniRule"/>
</dbReference>
<sequence>MIFAKIDFINLLPFHVYLKKNIKSSQLKQIIEYHKSYPSFINKRFRKRNVHSAFISSIKSKNEKSLDLGIVAKNEVLSVLAIPGEYQKDYQSDTSNALALILNIDGRVLIGDKALKYYHVKNDIQIIDLALKWQEKYNLPFVFARLCYNKNGKQLKKVIKNFNKKHIKIPQYILEQYSKRSELTKEQILNYLTKIDYNIGIKEKKALKLFFKLSKEKGII</sequence>
<dbReference type="HAMAP" id="MF_00995">
    <property type="entry name" value="MqnA"/>
    <property type="match status" value="1"/>
</dbReference>
<name>A0A5C2HCE1_9BACT</name>
<dbReference type="PANTHER" id="PTHR37690:SF1">
    <property type="entry name" value="CHORISMATE DEHYDRATASE"/>
    <property type="match status" value="1"/>
</dbReference>
<proteinExistence type="inferred from homology"/>
<dbReference type="EMBL" id="CP035928">
    <property type="protein sequence ID" value="QEP35225.1"/>
    <property type="molecule type" value="Genomic_DNA"/>
</dbReference>
<reference evidence="5 6" key="3">
    <citation type="submission" date="2019-09" db="EMBL/GenBank/DDBJ databases">
        <title>Taxonomic note: a critical rebuttal of the proposed division of the genus Arcobacter into six genera, emended descriptions of Arcobacter anaerophilus and the genus Arcobacter, and an assessment of genus-level boundaries for Epsilonproteobacteria using in silico genomic comparator tools.</title>
        <authorList>
            <person name="On S.L.W."/>
            <person name="Miller W.G."/>
            <person name="Biggs P."/>
            <person name="Cornelius A."/>
            <person name="Vandamme P."/>
        </authorList>
    </citation>
    <scope>NUCLEOTIDE SEQUENCE [LARGE SCALE GENOMIC DNA]</scope>
    <source>
        <strain evidence="5 6">LMG 26638</strain>
    </source>
</reference>
<keyword evidence="3 4" id="KW-0456">Lyase</keyword>
<dbReference type="GO" id="GO:0009234">
    <property type="term" value="P:menaquinone biosynthetic process"/>
    <property type="evidence" value="ECO:0007669"/>
    <property type="project" value="UniProtKB-UniRule"/>
</dbReference>
<reference evidence="6" key="2">
    <citation type="submission" date="2019-09" db="EMBL/GenBank/DDBJ databases">
        <title>Complete genome sequencing of four Arcobacter species reveals a diverse suite of mobile elements.</title>
        <authorList>
            <person name="On S.L.W."/>
            <person name="Miller W.G."/>
            <person name="Biggs P."/>
            <person name="Cornelius A."/>
            <person name="Vandamme P."/>
        </authorList>
    </citation>
    <scope>NUCLEOTIDE SEQUENCE [LARGE SCALE GENOMIC DNA]</scope>
    <source>
        <strain evidence="6">LMG 26638</strain>
    </source>
</reference>
<protein>
    <recommendedName>
        <fullName evidence="4">Chorismate dehydratase</fullName>
        <ecNumber evidence="4">4.2.1.151</ecNumber>
    </recommendedName>
    <alternativeName>
        <fullName evidence="4">Menaquinone biosynthetic enzyme MqnA</fullName>
    </alternativeName>
</protein>
<keyword evidence="2 4" id="KW-0474">Menaquinone biosynthesis</keyword>
<dbReference type="InterPro" id="IPR030868">
    <property type="entry name" value="MqnA"/>
</dbReference>
<accession>A0A5C2HCE1</accession>
<dbReference type="OrthoDB" id="9810112at2"/>
<evidence type="ECO:0000313" key="6">
    <source>
        <dbReference type="Proteomes" id="UP000322726"/>
    </source>
</evidence>
<dbReference type="UniPathway" id="UPA00079"/>
<dbReference type="KEGG" id="apai:APAC_2159"/>
<evidence type="ECO:0000256" key="1">
    <source>
        <dbReference type="ARBA" id="ARBA00004863"/>
    </source>
</evidence>
<organism evidence="5 6">
    <name type="scientific">Malaciobacter pacificus</name>
    <dbReference type="NCBI Taxonomy" id="1080223"/>
    <lineage>
        <taxon>Bacteria</taxon>
        <taxon>Pseudomonadati</taxon>
        <taxon>Campylobacterota</taxon>
        <taxon>Epsilonproteobacteria</taxon>
        <taxon>Campylobacterales</taxon>
        <taxon>Arcobacteraceae</taxon>
        <taxon>Malaciobacter</taxon>
    </lineage>
</organism>
<comment type="pathway">
    <text evidence="1 4">Quinol/quinone metabolism; menaquinone biosynthesis.</text>
</comment>
<comment type="catalytic activity">
    <reaction evidence="4">
        <text>chorismate = 3-[(1-carboxyvinyl)-oxy]benzoate + H2O</text>
        <dbReference type="Rhea" id="RHEA:40051"/>
        <dbReference type="ChEBI" id="CHEBI:15377"/>
        <dbReference type="ChEBI" id="CHEBI:29748"/>
        <dbReference type="ChEBI" id="CHEBI:76981"/>
        <dbReference type="EC" id="4.2.1.151"/>
    </reaction>
</comment>